<proteinExistence type="predicted"/>
<evidence type="ECO:0000313" key="1">
    <source>
        <dbReference type="EMBL" id="TFK46762.1"/>
    </source>
</evidence>
<accession>A0A5C3MMW7</accession>
<reference evidence="1 2" key="1">
    <citation type="journal article" date="2019" name="Nat. Ecol. Evol.">
        <title>Megaphylogeny resolves global patterns of mushroom evolution.</title>
        <authorList>
            <person name="Varga T."/>
            <person name="Krizsan K."/>
            <person name="Foldi C."/>
            <person name="Dima B."/>
            <person name="Sanchez-Garcia M."/>
            <person name="Sanchez-Ramirez S."/>
            <person name="Szollosi G.J."/>
            <person name="Szarkandi J.G."/>
            <person name="Papp V."/>
            <person name="Albert L."/>
            <person name="Andreopoulos W."/>
            <person name="Angelini C."/>
            <person name="Antonin V."/>
            <person name="Barry K.W."/>
            <person name="Bougher N.L."/>
            <person name="Buchanan P."/>
            <person name="Buyck B."/>
            <person name="Bense V."/>
            <person name="Catcheside P."/>
            <person name="Chovatia M."/>
            <person name="Cooper J."/>
            <person name="Damon W."/>
            <person name="Desjardin D."/>
            <person name="Finy P."/>
            <person name="Geml J."/>
            <person name="Haridas S."/>
            <person name="Hughes K."/>
            <person name="Justo A."/>
            <person name="Karasinski D."/>
            <person name="Kautmanova I."/>
            <person name="Kiss B."/>
            <person name="Kocsube S."/>
            <person name="Kotiranta H."/>
            <person name="LaButti K.M."/>
            <person name="Lechner B.E."/>
            <person name="Liimatainen K."/>
            <person name="Lipzen A."/>
            <person name="Lukacs Z."/>
            <person name="Mihaltcheva S."/>
            <person name="Morgado L.N."/>
            <person name="Niskanen T."/>
            <person name="Noordeloos M.E."/>
            <person name="Ohm R.A."/>
            <person name="Ortiz-Santana B."/>
            <person name="Ovrebo C."/>
            <person name="Racz N."/>
            <person name="Riley R."/>
            <person name="Savchenko A."/>
            <person name="Shiryaev A."/>
            <person name="Soop K."/>
            <person name="Spirin V."/>
            <person name="Szebenyi C."/>
            <person name="Tomsovsky M."/>
            <person name="Tulloss R.E."/>
            <person name="Uehling J."/>
            <person name="Grigoriev I.V."/>
            <person name="Vagvolgyi C."/>
            <person name="Papp T."/>
            <person name="Martin F.M."/>
            <person name="Miettinen O."/>
            <person name="Hibbett D.S."/>
            <person name="Nagy L.G."/>
        </authorList>
    </citation>
    <scope>NUCLEOTIDE SEQUENCE [LARGE SCALE GENOMIC DNA]</scope>
    <source>
        <strain evidence="1 2">OMC1185</strain>
    </source>
</reference>
<protein>
    <submittedName>
        <fullName evidence="1">Uncharacterized protein</fullName>
    </submittedName>
</protein>
<name>A0A5C3MMW7_9AGAM</name>
<sequence>MSTTPDQSCQMPYIKLLFTEASNKVVSGQNIKTKASRHVAPDSTWEQNFSLLMVKLPLELSSYKHALCPTCSGIGEGGSNLHHKVAAGGLWYQPLQPHFYAMTKDMVITYQCNTMANGQILFKQILEWNKGILSREALGPRCQSCFQWAIHIFSRWTFATRTQSSKILSEHDLDGRINIQKDHKCAFIVYGILGQGTHNQSTRTFGHSEGAQILVDTIASRAEEPAT</sequence>
<gene>
    <name evidence="1" type="ORF">OE88DRAFT_1648274</name>
</gene>
<evidence type="ECO:0000313" key="2">
    <source>
        <dbReference type="Proteomes" id="UP000305948"/>
    </source>
</evidence>
<dbReference type="Proteomes" id="UP000305948">
    <property type="component" value="Unassembled WGS sequence"/>
</dbReference>
<dbReference type="EMBL" id="ML213527">
    <property type="protein sequence ID" value="TFK46762.1"/>
    <property type="molecule type" value="Genomic_DNA"/>
</dbReference>
<dbReference type="AlphaFoldDB" id="A0A5C3MMW7"/>
<organism evidence="1 2">
    <name type="scientific">Heliocybe sulcata</name>
    <dbReference type="NCBI Taxonomy" id="5364"/>
    <lineage>
        <taxon>Eukaryota</taxon>
        <taxon>Fungi</taxon>
        <taxon>Dikarya</taxon>
        <taxon>Basidiomycota</taxon>
        <taxon>Agaricomycotina</taxon>
        <taxon>Agaricomycetes</taxon>
        <taxon>Gloeophyllales</taxon>
        <taxon>Gloeophyllaceae</taxon>
        <taxon>Heliocybe</taxon>
    </lineage>
</organism>
<keyword evidence="2" id="KW-1185">Reference proteome</keyword>